<dbReference type="NCBIfam" id="TIGR03570">
    <property type="entry name" value="NeuD_NnaD"/>
    <property type="match status" value="1"/>
</dbReference>
<dbReference type="PANTHER" id="PTHR43300:SF7">
    <property type="entry name" value="UDP-N-ACETYLBACILLOSAMINE N-ACETYLTRANSFERASE"/>
    <property type="match status" value="1"/>
</dbReference>
<dbReference type="Gene3D" id="3.40.50.20">
    <property type="match status" value="1"/>
</dbReference>
<name>A0ABV8ABX2_9DEIO</name>
<dbReference type="InterPro" id="IPR020019">
    <property type="entry name" value="AcTrfase_PglD-like"/>
</dbReference>
<dbReference type="Gene3D" id="2.160.10.10">
    <property type="entry name" value="Hexapeptide repeat proteins"/>
    <property type="match status" value="1"/>
</dbReference>
<organism evidence="4 5">
    <name type="scientific">Deinococcus antarcticus</name>
    <dbReference type="NCBI Taxonomy" id="1298767"/>
    <lineage>
        <taxon>Bacteria</taxon>
        <taxon>Thermotogati</taxon>
        <taxon>Deinococcota</taxon>
        <taxon>Deinococci</taxon>
        <taxon>Deinococcales</taxon>
        <taxon>Deinococcaceae</taxon>
        <taxon>Deinococcus</taxon>
    </lineage>
</organism>
<sequence length="213" mass="21931">MSGGLHVLGAGGHAKVIVELAQAAGWRVAGIYDDGYLNHPGVLGHAVIGALADVPDKPGVQAVIAIGGNRVRFLLDRRFKALDWVTLVHPFSWISPTVHLEPGAVVMAGAVIHADAHIGRHVIVNTSASVDHDCSLGNYVHIAPGCHLAGDVTISDGSFLGAGTTVIPGCTVGEWSIVGAGAVVARTLPANVTAVGAPAKPIKEREPGWHEET</sequence>
<evidence type="ECO:0000256" key="1">
    <source>
        <dbReference type="ARBA" id="ARBA00022679"/>
    </source>
</evidence>
<dbReference type="Pfam" id="PF17836">
    <property type="entry name" value="PglD_N"/>
    <property type="match status" value="1"/>
</dbReference>
<gene>
    <name evidence="4" type="ORF">ACFOPQ_18325</name>
</gene>
<dbReference type="InterPro" id="IPR050179">
    <property type="entry name" value="Trans_hexapeptide_repeat"/>
</dbReference>
<accession>A0ABV8ABX2</accession>
<dbReference type="EMBL" id="JBHRZF010000212">
    <property type="protein sequence ID" value="MFC3862726.1"/>
    <property type="molecule type" value="Genomic_DNA"/>
</dbReference>
<feature type="domain" description="PglD N-terminal" evidence="3">
    <location>
        <begin position="6"/>
        <end position="72"/>
    </location>
</feature>
<dbReference type="PANTHER" id="PTHR43300">
    <property type="entry name" value="ACETYLTRANSFERASE"/>
    <property type="match status" value="1"/>
</dbReference>
<evidence type="ECO:0000256" key="2">
    <source>
        <dbReference type="ARBA" id="ARBA00022737"/>
    </source>
</evidence>
<keyword evidence="2" id="KW-0677">Repeat</keyword>
<dbReference type="SUPFAM" id="SSF51161">
    <property type="entry name" value="Trimeric LpxA-like enzymes"/>
    <property type="match status" value="1"/>
</dbReference>
<dbReference type="InterPro" id="IPR018357">
    <property type="entry name" value="Hexapep_transf_CS"/>
</dbReference>
<dbReference type="RefSeq" id="WP_380080666.1">
    <property type="nucleotide sequence ID" value="NZ_JBHRZF010000212.1"/>
</dbReference>
<dbReference type="Pfam" id="PF00132">
    <property type="entry name" value="Hexapep"/>
    <property type="match status" value="1"/>
</dbReference>
<dbReference type="InterPro" id="IPR001451">
    <property type="entry name" value="Hexapep"/>
</dbReference>
<protein>
    <submittedName>
        <fullName evidence="4">Acetyltransferase</fullName>
    </submittedName>
</protein>
<keyword evidence="5" id="KW-1185">Reference proteome</keyword>
<dbReference type="InterPro" id="IPR041561">
    <property type="entry name" value="PglD_N"/>
</dbReference>
<dbReference type="InterPro" id="IPR011004">
    <property type="entry name" value="Trimer_LpxA-like_sf"/>
</dbReference>
<comment type="caution">
    <text evidence="4">The sequence shown here is derived from an EMBL/GenBank/DDBJ whole genome shotgun (WGS) entry which is preliminary data.</text>
</comment>
<evidence type="ECO:0000313" key="4">
    <source>
        <dbReference type="EMBL" id="MFC3862726.1"/>
    </source>
</evidence>
<dbReference type="PROSITE" id="PS00101">
    <property type="entry name" value="HEXAPEP_TRANSFERASES"/>
    <property type="match status" value="1"/>
</dbReference>
<dbReference type="CDD" id="cd03360">
    <property type="entry name" value="LbH_AT_putative"/>
    <property type="match status" value="1"/>
</dbReference>
<dbReference type="Proteomes" id="UP001595748">
    <property type="component" value="Unassembled WGS sequence"/>
</dbReference>
<evidence type="ECO:0000313" key="5">
    <source>
        <dbReference type="Proteomes" id="UP001595748"/>
    </source>
</evidence>
<proteinExistence type="predicted"/>
<evidence type="ECO:0000259" key="3">
    <source>
        <dbReference type="Pfam" id="PF17836"/>
    </source>
</evidence>
<reference evidence="5" key="1">
    <citation type="journal article" date="2019" name="Int. J. Syst. Evol. Microbiol.">
        <title>The Global Catalogue of Microorganisms (GCM) 10K type strain sequencing project: providing services to taxonomists for standard genome sequencing and annotation.</title>
        <authorList>
            <consortium name="The Broad Institute Genomics Platform"/>
            <consortium name="The Broad Institute Genome Sequencing Center for Infectious Disease"/>
            <person name="Wu L."/>
            <person name="Ma J."/>
        </authorList>
    </citation>
    <scope>NUCLEOTIDE SEQUENCE [LARGE SCALE GENOMIC DNA]</scope>
    <source>
        <strain evidence="5">CCTCC AB 2013263</strain>
    </source>
</reference>
<keyword evidence="1" id="KW-0808">Transferase</keyword>